<organism evidence="15 16">
    <name type="scientific">Pyxicephalus adspersus</name>
    <name type="common">African bullfrog</name>
    <dbReference type="NCBI Taxonomy" id="30357"/>
    <lineage>
        <taxon>Eukaryota</taxon>
        <taxon>Metazoa</taxon>
        <taxon>Chordata</taxon>
        <taxon>Craniata</taxon>
        <taxon>Vertebrata</taxon>
        <taxon>Euteleostomi</taxon>
        <taxon>Amphibia</taxon>
        <taxon>Batrachia</taxon>
        <taxon>Anura</taxon>
        <taxon>Neobatrachia</taxon>
        <taxon>Ranoidea</taxon>
        <taxon>Pyxicephalidae</taxon>
        <taxon>Pyxicephalinae</taxon>
        <taxon>Pyxicephalus</taxon>
    </lineage>
</organism>
<dbReference type="PROSITE" id="PS00237">
    <property type="entry name" value="G_PROTEIN_RECEP_F1_1"/>
    <property type="match status" value="1"/>
</dbReference>
<dbReference type="CDD" id="cd15225">
    <property type="entry name" value="7tmA_OR10A-like"/>
    <property type="match status" value="1"/>
</dbReference>
<dbReference type="PRINTS" id="PR00237">
    <property type="entry name" value="GPCRRHODOPSN"/>
</dbReference>
<feature type="transmembrane region" description="Helical" evidence="13">
    <location>
        <begin position="228"/>
        <end position="246"/>
    </location>
</feature>
<feature type="transmembrane region" description="Helical" evidence="13">
    <location>
        <begin position="131"/>
        <end position="153"/>
    </location>
</feature>
<dbReference type="InterPro" id="IPR017452">
    <property type="entry name" value="GPCR_Rhodpsn_7TM"/>
</dbReference>
<evidence type="ECO:0000256" key="7">
    <source>
        <dbReference type="ARBA" id="ARBA00022989"/>
    </source>
</evidence>
<evidence type="ECO:0000313" key="15">
    <source>
        <dbReference type="EMBL" id="DBA20020.1"/>
    </source>
</evidence>
<evidence type="ECO:0000313" key="16">
    <source>
        <dbReference type="Proteomes" id="UP001181693"/>
    </source>
</evidence>
<feature type="transmembrane region" description="Helical" evidence="13">
    <location>
        <begin position="266"/>
        <end position="283"/>
    </location>
</feature>
<protein>
    <recommendedName>
        <fullName evidence="13">Olfactory receptor</fullName>
    </recommendedName>
</protein>
<dbReference type="GO" id="GO:0004984">
    <property type="term" value="F:olfactory receptor activity"/>
    <property type="evidence" value="ECO:0007669"/>
    <property type="project" value="InterPro"/>
</dbReference>
<evidence type="ECO:0000256" key="2">
    <source>
        <dbReference type="ARBA" id="ARBA00010663"/>
    </source>
</evidence>
<evidence type="ECO:0000256" key="9">
    <source>
        <dbReference type="ARBA" id="ARBA00023136"/>
    </source>
</evidence>
<comment type="caution">
    <text evidence="15">The sequence shown here is derived from an EMBL/GenBank/DDBJ whole genome shotgun (WGS) entry which is preliminary data.</text>
</comment>
<dbReference type="GO" id="GO:0005886">
    <property type="term" value="C:plasma membrane"/>
    <property type="evidence" value="ECO:0007669"/>
    <property type="project" value="UniProtKB-SubCell"/>
</dbReference>
<evidence type="ECO:0000256" key="1">
    <source>
        <dbReference type="ARBA" id="ARBA00004651"/>
    </source>
</evidence>
<dbReference type="PRINTS" id="PR00245">
    <property type="entry name" value="OLFACTORYR"/>
</dbReference>
<accession>A0AAV2ZX77</accession>
<dbReference type="FunFam" id="1.10.1220.70:FF:000001">
    <property type="entry name" value="Olfactory receptor"/>
    <property type="match status" value="1"/>
</dbReference>
<dbReference type="FunFam" id="1.20.1070.10:FF:000001">
    <property type="entry name" value="Olfactory receptor"/>
    <property type="match status" value="1"/>
</dbReference>
<keyword evidence="6 13" id="KW-0552">Olfaction</keyword>
<dbReference type="EMBL" id="DYDO01000008">
    <property type="protein sequence ID" value="DBA20020.1"/>
    <property type="molecule type" value="Genomic_DNA"/>
</dbReference>
<sequence>MNFILLGFSSHPKIQVVLFFTFLIVYMIIFIGNLLIIVLILTDTNLHTPMYFFLSNLSFLDICYSTTTVPRILRDLVSAKKIISYTECATQLYMNVCLGVTECILLVIMAYDRYVAICHPLHYTTIMSKLFCIRIAAGTWLAGLTIPITHVILTLNVDLCGNNKLNSFLCNIPEILTLSCENTNLIDFFIFVTGVIVLMTPVMLIVVSYIQIILSIFKIVSSEGRRKAFSTCGSHIIVVTMFYGSAIADYMKPKSSSKSGTGKLFAIFYCIFTSMLNPAVYSLRNNDVKAAFQKFKSRFFSGNSRKVSYNERVYS</sequence>
<dbReference type="InterPro" id="IPR000276">
    <property type="entry name" value="GPCR_Rhodpsn"/>
</dbReference>
<keyword evidence="16" id="KW-1185">Reference proteome</keyword>
<keyword evidence="10 12" id="KW-0675">Receptor</keyword>
<comment type="subcellular location">
    <subcellularLocation>
        <location evidence="1 13">Cell membrane</location>
        <topology evidence="1 13">Multi-pass membrane protein</topology>
    </subcellularLocation>
</comment>
<evidence type="ECO:0000256" key="12">
    <source>
        <dbReference type="RuleBase" id="RU000688"/>
    </source>
</evidence>
<dbReference type="Pfam" id="PF13853">
    <property type="entry name" value="7tm_4"/>
    <property type="match status" value="1"/>
</dbReference>
<keyword evidence="9 13" id="KW-0472">Membrane</keyword>
<evidence type="ECO:0000256" key="6">
    <source>
        <dbReference type="ARBA" id="ARBA00022725"/>
    </source>
</evidence>
<evidence type="ECO:0000256" key="5">
    <source>
        <dbReference type="ARBA" id="ARBA00022692"/>
    </source>
</evidence>
<evidence type="ECO:0000256" key="10">
    <source>
        <dbReference type="ARBA" id="ARBA00023170"/>
    </source>
</evidence>
<dbReference type="PROSITE" id="PS50262">
    <property type="entry name" value="G_PROTEIN_RECEP_F1_2"/>
    <property type="match status" value="1"/>
</dbReference>
<reference evidence="15" key="1">
    <citation type="thesis" date="2020" institute="ProQuest LLC" country="789 East Eisenhower Parkway, Ann Arbor, MI, USA">
        <title>Comparative Genomics and Chromosome Evolution.</title>
        <authorList>
            <person name="Mudd A.B."/>
        </authorList>
    </citation>
    <scope>NUCLEOTIDE SEQUENCE</scope>
    <source>
        <strain evidence="15">1538</strain>
        <tissue evidence="15">Blood</tissue>
    </source>
</reference>
<evidence type="ECO:0000256" key="3">
    <source>
        <dbReference type="ARBA" id="ARBA00022475"/>
    </source>
</evidence>
<dbReference type="PANTHER" id="PTHR26453">
    <property type="entry name" value="OLFACTORY RECEPTOR"/>
    <property type="match status" value="1"/>
</dbReference>
<feature type="transmembrane region" description="Helical" evidence="13">
    <location>
        <begin position="188"/>
        <end position="216"/>
    </location>
</feature>
<evidence type="ECO:0000256" key="4">
    <source>
        <dbReference type="ARBA" id="ARBA00022606"/>
    </source>
</evidence>
<feature type="transmembrane region" description="Helical" evidence="13">
    <location>
        <begin position="92"/>
        <end position="111"/>
    </location>
</feature>
<feature type="transmembrane region" description="Helical" evidence="13">
    <location>
        <begin position="16"/>
        <end position="41"/>
    </location>
</feature>
<evidence type="ECO:0000256" key="11">
    <source>
        <dbReference type="ARBA" id="ARBA00023224"/>
    </source>
</evidence>
<feature type="transmembrane region" description="Helical" evidence="13">
    <location>
        <begin position="53"/>
        <end position="72"/>
    </location>
</feature>
<keyword evidence="5 12" id="KW-0812">Transmembrane</keyword>
<evidence type="ECO:0000256" key="8">
    <source>
        <dbReference type="ARBA" id="ARBA00023040"/>
    </source>
</evidence>
<dbReference type="InterPro" id="IPR000725">
    <property type="entry name" value="Olfact_rcpt"/>
</dbReference>
<comment type="similarity">
    <text evidence="2 12">Belongs to the G-protein coupled receptor 1 family.</text>
</comment>
<dbReference type="Gene3D" id="1.20.1070.10">
    <property type="entry name" value="Rhodopsin 7-helix transmembrane proteins"/>
    <property type="match status" value="1"/>
</dbReference>
<dbReference type="AlphaFoldDB" id="A0AAV2ZX77"/>
<keyword evidence="3 13" id="KW-1003">Cell membrane</keyword>
<dbReference type="SUPFAM" id="SSF81321">
    <property type="entry name" value="Family A G protein-coupled receptor-like"/>
    <property type="match status" value="1"/>
</dbReference>
<name>A0AAV2ZX77_PYXAD</name>
<keyword evidence="11 12" id="KW-0807">Transducer</keyword>
<proteinExistence type="inferred from homology"/>
<dbReference type="Proteomes" id="UP001181693">
    <property type="component" value="Unassembled WGS sequence"/>
</dbReference>
<feature type="domain" description="G-protein coupled receptors family 1 profile" evidence="14">
    <location>
        <begin position="32"/>
        <end position="281"/>
    </location>
</feature>
<keyword evidence="8 12" id="KW-0297">G-protein coupled receptor</keyword>
<evidence type="ECO:0000256" key="13">
    <source>
        <dbReference type="RuleBase" id="RU363047"/>
    </source>
</evidence>
<evidence type="ECO:0000259" key="14">
    <source>
        <dbReference type="PROSITE" id="PS50262"/>
    </source>
</evidence>
<keyword evidence="4 13" id="KW-0716">Sensory transduction</keyword>
<dbReference type="GO" id="GO:0004930">
    <property type="term" value="F:G protein-coupled receptor activity"/>
    <property type="evidence" value="ECO:0007669"/>
    <property type="project" value="UniProtKB-KW"/>
</dbReference>
<gene>
    <name evidence="15" type="ORF">GDO54_015761</name>
</gene>
<keyword evidence="7 13" id="KW-1133">Transmembrane helix</keyword>